<gene>
    <name evidence="1" type="ORF">S12H4_10870</name>
</gene>
<evidence type="ECO:0008006" key="2">
    <source>
        <dbReference type="Google" id="ProtNLM"/>
    </source>
</evidence>
<feature type="non-terminal residue" evidence="1">
    <location>
        <position position="1"/>
    </location>
</feature>
<dbReference type="EMBL" id="BARW01004748">
    <property type="protein sequence ID" value="GAI66217.1"/>
    <property type="molecule type" value="Genomic_DNA"/>
</dbReference>
<proteinExistence type="predicted"/>
<reference evidence="1" key="1">
    <citation type="journal article" date="2014" name="Front. Microbiol.">
        <title>High frequency of phylogenetically diverse reductive dehalogenase-homologous genes in deep subseafloor sedimentary metagenomes.</title>
        <authorList>
            <person name="Kawai M."/>
            <person name="Futagami T."/>
            <person name="Toyoda A."/>
            <person name="Takaki Y."/>
            <person name="Nishi S."/>
            <person name="Hori S."/>
            <person name="Arai W."/>
            <person name="Tsubouchi T."/>
            <person name="Morono Y."/>
            <person name="Uchiyama I."/>
            <person name="Ito T."/>
            <person name="Fujiyama A."/>
            <person name="Inagaki F."/>
            <person name="Takami H."/>
        </authorList>
    </citation>
    <scope>NUCLEOTIDE SEQUENCE</scope>
    <source>
        <strain evidence="1">Expedition CK06-06</strain>
    </source>
</reference>
<accession>X1QCJ3</accession>
<dbReference type="AlphaFoldDB" id="X1QCJ3"/>
<protein>
    <recommendedName>
        <fullName evidence="2">4Fe-4S ferredoxin-type domain-containing protein</fullName>
    </recommendedName>
</protein>
<feature type="non-terminal residue" evidence="1">
    <location>
        <position position="268"/>
    </location>
</feature>
<evidence type="ECO:0000313" key="1">
    <source>
        <dbReference type="EMBL" id="GAI66217.1"/>
    </source>
</evidence>
<sequence length="268" mass="30596">EEQAEFFQLLKKRSYNIDQIKPLTDLDSNSLNEMLNDLMHIGVISGIPSRSTGVMVYRITPLLPGVIEFTLMRGETGQKEKKLANLYEKFYNELVQGTQTNYNQMMKEFKITSAIDRVIPVEEEIEAKQEVVIPFEKISKIIDNYDIIGLTTCYCRHRKDLLNEPCKKTDIRKNCFAFGRNAEFLISHGFAERISKEEAIIILKKTEDEGLVHKAFHSNLDPEKEIDGLCNCCKCCCGTFELHYAGAIPLMDLTSYLAEVDENECVGC</sequence>
<comment type="caution">
    <text evidence="1">The sequence shown here is derived from an EMBL/GenBank/DDBJ whole genome shotgun (WGS) entry which is preliminary data.</text>
</comment>
<organism evidence="1">
    <name type="scientific">marine sediment metagenome</name>
    <dbReference type="NCBI Taxonomy" id="412755"/>
    <lineage>
        <taxon>unclassified sequences</taxon>
        <taxon>metagenomes</taxon>
        <taxon>ecological metagenomes</taxon>
    </lineage>
</organism>
<name>X1QCJ3_9ZZZZ</name>